<reference evidence="4" key="1">
    <citation type="submission" date="2020-05" db="EMBL/GenBank/DDBJ databases">
        <title>Mycena genomes resolve the evolution of fungal bioluminescence.</title>
        <authorList>
            <person name="Tsai I.J."/>
        </authorList>
    </citation>
    <scope>NUCLEOTIDE SEQUENCE</scope>
    <source>
        <strain evidence="4">CCC161011</strain>
    </source>
</reference>
<accession>A0A8H6Z388</accession>
<dbReference type="AlphaFoldDB" id="A0A8H6Z388"/>
<comment type="caution">
    <text evidence="4">The sequence shown here is derived from an EMBL/GenBank/DDBJ whole genome shotgun (WGS) entry which is preliminary data.</text>
</comment>
<proteinExistence type="inferred from homology"/>
<dbReference type="PANTHER" id="PTHR13789:SF172">
    <property type="entry name" value="HYDROXYLASE, PUTATIVE (AFU_ORTHOLOGUE AFUA_1G12410)-RELATED"/>
    <property type="match status" value="1"/>
</dbReference>
<dbReference type="Gene3D" id="3.50.50.60">
    <property type="entry name" value="FAD/NAD(P)-binding domain"/>
    <property type="match status" value="1"/>
</dbReference>
<comment type="similarity">
    <text evidence="1">Belongs to the paxM FAD-dependent monooxygenase family.</text>
</comment>
<dbReference type="OrthoDB" id="9993796at2759"/>
<gene>
    <name evidence="4" type="ORF">MVEN_00002900</name>
</gene>
<evidence type="ECO:0000256" key="2">
    <source>
        <dbReference type="ARBA" id="ARBA00023002"/>
    </source>
</evidence>
<dbReference type="Proteomes" id="UP000620124">
    <property type="component" value="Unassembled WGS sequence"/>
</dbReference>
<dbReference type="InterPro" id="IPR050493">
    <property type="entry name" value="FAD-dep_Monooxygenase_BioMet"/>
</dbReference>
<keyword evidence="2" id="KW-0560">Oxidoreductase</keyword>
<protein>
    <submittedName>
        <fullName evidence="4">Salicylate hydroxylase</fullName>
    </submittedName>
</protein>
<sequence length="292" mass="33465">MRLRGTRVNSEIGELTNLCGSNYGRTVDTFERRDFDVEVGASVSCAANGTQWLREWEVDIPDMKPVILMNLVMREWETGKVLNDYKLDKYEEEWGYVYNMFHRQDMHKTLLETATATQGRGTPCRVFVDHICDTVDAEAGTVTFKNGVTSVVRRELGIVPGSKSAPQTCYRCNVLTEDVKKLGLVDYSYAPAIQYWGGVAGKNGRSKYYWRPLPLGHIKGKLLEFRSCPIHWPIFFDGLIVDLTRSVVYLPAFFRFQSMSIFFVNAFVYGNKRRSCLVIDPSEKRIYDSVDR</sequence>
<dbReference type="PANTHER" id="PTHR13789">
    <property type="entry name" value="MONOOXYGENASE"/>
    <property type="match status" value="1"/>
</dbReference>
<dbReference type="EMBL" id="JACAZI010000001">
    <property type="protein sequence ID" value="KAF7371483.1"/>
    <property type="molecule type" value="Genomic_DNA"/>
</dbReference>
<evidence type="ECO:0000313" key="5">
    <source>
        <dbReference type="Proteomes" id="UP000620124"/>
    </source>
</evidence>
<name>A0A8H6Z388_9AGAR</name>
<dbReference type="Gene3D" id="3.30.9.10">
    <property type="entry name" value="D-Amino Acid Oxidase, subunit A, domain 2"/>
    <property type="match status" value="1"/>
</dbReference>
<evidence type="ECO:0000256" key="1">
    <source>
        <dbReference type="ARBA" id="ARBA00007992"/>
    </source>
</evidence>
<dbReference type="SUPFAM" id="SSF51905">
    <property type="entry name" value="FAD/NAD(P)-binding domain"/>
    <property type="match status" value="1"/>
</dbReference>
<dbReference type="GO" id="GO:0004497">
    <property type="term" value="F:monooxygenase activity"/>
    <property type="evidence" value="ECO:0007669"/>
    <property type="project" value="UniProtKB-KW"/>
</dbReference>
<dbReference type="InterPro" id="IPR036188">
    <property type="entry name" value="FAD/NAD-bd_sf"/>
</dbReference>
<keyword evidence="3" id="KW-0503">Monooxygenase</keyword>
<organism evidence="4 5">
    <name type="scientific">Mycena venus</name>
    <dbReference type="NCBI Taxonomy" id="2733690"/>
    <lineage>
        <taxon>Eukaryota</taxon>
        <taxon>Fungi</taxon>
        <taxon>Dikarya</taxon>
        <taxon>Basidiomycota</taxon>
        <taxon>Agaricomycotina</taxon>
        <taxon>Agaricomycetes</taxon>
        <taxon>Agaricomycetidae</taxon>
        <taxon>Agaricales</taxon>
        <taxon>Marasmiineae</taxon>
        <taxon>Mycenaceae</taxon>
        <taxon>Mycena</taxon>
    </lineage>
</organism>
<evidence type="ECO:0000256" key="3">
    <source>
        <dbReference type="ARBA" id="ARBA00023033"/>
    </source>
</evidence>
<evidence type="ECO:0000313" key="4">
    <source>
        <dbReference type="EMBL" id="KAF7371483.1"/>
    </source>
</evidence>
<keyword evidence="5" id="KW-1185">Reference proteome</keyword>